<dbReference type="RefSeq" id="XP_050467886.1">
    <property type="nucleotide sequence ID" value="XM_050611915.1"/>
</dbReference>
<accession>C8VD43</accession>
<dbReference type="InParanoid" id="C8VD43"/>
<evidence type="ECO:0000313" key="2">
    <source>
        <dbReference type="Proteomes" id="UP000000560"/>
    </source>
</evidence>
<proteinExistence type="predicted"/>
<dbReference type="Proteomes" id="UP000000560">
    <property type="component" value="Chromosome IV"/>
</dbReference>
<dbReference type="GeneID" id="74897117"/>
<sequence>MNAGKAARVFNNSFADAITVAAAYHLHRPSSGELAKSPPHPKHRFLCSIQITSVKYG</sequence>
<name>C8VD43_EMENI</name>
<dbReference type="EMBL" id="BN001304">
    <property type="protein sequence ID" value="CBF78917.1"/>
    <property type="molecule type" value="Genomic_DNA"/>
</dbReference>
<dbReference type="AlphaFoldDB" id="C8VD43"/>
<keyword evidence="2" id="KW-1185">Reference proteome</keyword>
<dbReference type="HOGENOM" id="CLU_2996491_0_0_1"/>
<dbReference type="KEGG" id="ani:ANIA_11549"/>
<gene>
    <name evidence="1" type="ORF">ANIA_11549</name>
</gene>
<protein>
    <submittedName>
        <fullName evidence="1">Uncharacterized protein</fullName>
    </submittedName>
</protein>
<organism evidence="1 2">
    <name type="scientific">Emericella nidulans (strain FGSC A4 / ATCC 38163 / CBS 112.46 / NRRL 194 / M139)</name>
    <name type="common">Aspergillus nidulans</name>
    <dbReference type="NCBI Taxonomy" id="227321"/>
    <lineage>
        <taxon>Eukaryota</taxon>
        <taxon>Fungi</taxon>
        <taxon>Dikarya</taxon>
        <taxon>Ascomycota</taxon>
        <taxon>Pezizomycotina</taxon>
        <taxon>Eurotiomycetes</taxon>
        <taxon>Eurotiomycetidae</taxon>
        <taxon>Eurotiales</taxon>
        <taxon>Aspergillaceae</taxon>
        <taxon>Aspergillus</taxon>
        <taxon>Aspergillus subgen. Nidulantes</taxon>
    </lineage>
</organism>
<reference evidence="2" key="2">
    <citation type="journal article" date="2009" name="Fungal Genet. Biol.">
        <title>The 2008 update of the Aspergillus nidulans genome annotation: a community effort.</title>
        <authorList>
            <person name="Wortman J.R."/>
            <person name="Gilsenan J.M."/>
            <person name="Joardar V."/>
            <person name="Deegan J."/>
            <person name="Clutterbuck J."/>
            <person name="Andersen M.R."/>
            <person name="Archer D."/>
            <person name="Bencina M."/>
            <person name="Braus G."/>
            <person name="Coutinho P."/>
            <person name="von Dohren H."/>
            <person name="Doonan J."/>
            <person name="Driessen A.J."/>
            <person name="Durek P."/>
            <person name="Espeso E."/>
            <person name="Fekete E."/>
            <person name="Flipphi M."/>
            <person name="Estrada C.G."/>
            <person name="Geysens S."/>
            <person name="Goldman G."/>
            <person name="de Groot P.W."/>
            <person name="Hansen K."/>
            <person name="Harris S.D."/>
            <person name="Heinekamp T."/>
            <person name="Helmstaedt K."/>
            <person name="Henrissat B."/>
            <person name="Hofmann G."/>
            <person name="Homan T."/>
            <person name="Horio T."/>
            <person name="Horiuchi H."/>
            <person name="James S."/>
            <person name="Jones M."/>
            <person name="Karaffa L."/>
            <person name="Karanyi Z."/>
            <person name="Kato M."/>
            <person name="Keller N."/>
            <person name="Kelly D.E."/>
            <person name="Kiel J.A."/>
            <person name="Kim J.M."/>
            <person name="van der Klei I.J."/>
            <person name="Klis F.M."/>
            <person name="Kovalchuk A."/>
            <person name="Krasevec N."/>
            <person name="Kubicek C.P."/>
            <person name="Liu B."/>
            <person name="Maccabe A."/>
            <person name="Meyer V."/>
            <person name="Mirabito P."/>
            <person name="Miskei M."/>
            <person name="Mos M."/>
            <person name="Mullins J."/>
            <person name="Nelson D.R."/>
            <person name="Nielsen J."/>
            <person name="Oakley B.R."/>
            <person name="Osmani S.A."/>
            <person name="Pakula T."/>
            <person name="Paszewski A."/>
            <person name="Paulsen I."/>
            <person name="Pilsyk S."/>
            <person name="Pocsi I."/>
            <person name="Punt P.J."/>
            <person name="Ram A.F."/>
            <person name="Ren Q."/>
            <person name="Robellet X."/>
            <person name="Robson G."/>
            <person name="Seiboth B."/>
            <person name="van Solingen P."/>
            <person name="Specht T."/>
            <person name="Sun J."/>
            <person name="Taheri-Talesh N."/>
            <person name="Takeshita N."/>
            <person name="Ussery D."/>
            <person name="vanKuyk P.A."/>
            <person name="Visser H."/>
            <person name="van de Vondervoort P.J."/>
            <person name="de Vries R.P."/>
            <person name="Walton J."/>
            <person name="Xiang X."/>
            <person name="Xiong Y."/>
            <person name="Zeng A.P."/>
            <person name="Brandt B.W."/>
            <person name="Cornell M.J."/>
            <person name="van den Hondel C.A."/>
            <person name="Visser J."/>
            <person name="Oliver S.G."/>
            <person name="Turner G."/>
        </authorList>
    </citation>
    <scope>GENOME REANNOTATION</scope>
    <source>
        <strain evidence="2">FGSC A4 / ATCC 38163 / CBS 112.46 / NRRL 194 / M139</strain>
    </source>
</reference>
<reference evidence="2" key="1">
    <citation type="journal article" date="2005" name="Nature">
        <title>Sequencing of Aspergillus nidulans and comparative analysis with A. fumigatus and A. oryzae.</title>
        <authorList>
            <person name="Galagan J.E."/>
            <person name="Calvo S.E."/>
            <person name="Cuomo C."/>
            <person name="Ma L.J."/>
            <person name="Wortman J.R."/>
            <person name="Batzoglou S."/>
            <person name="Lee S.I."/>
            <person name="Basturkmen M."/>
            <person name="Spevak C.C."/>
            <person name="Clutterbuck J."/>
            <person name="Kapitonov V."/>
            <person name="Jurka J."/>
            <person name="Scazzocchio C."/>
            <person name="Farman M."/>
            <person name="Butler J."/>
            <person name="Purcell S."/>
            <person name="Harris S."/>
            <person name="Braus G.H."/>
            <person name="Draht O."/>
            <person name="Busch S."/>
            <person name="D'Enfert C."/>
            <person name="Bouchier C."/>
            <person name="Goldman G.H."/>
            <person name="Bell-Pedersen D."/>
            <person name="Griffiths-Jones S."/>
            <person name="Doonan J.H."/>
            <person name="Yu J."/>
            <person name="Vienken K."/>
            <person name="Pain A."/>
            <person name="Freitag M."/>
            <person name="Selker E.U."/>
            <person name="Archer D.B."/>
            <person name="Penalva M.A."/>
            <person name="Oakley B.R."/>
            <person name="Momany M."/>
            <person name="Tanaka T."/>
            <person name="Kumagai T."/>
            <person name="Asai K."/>
            <person name="Machida M."/>
            <person name="Nierman W.C."/>
            <person name="Denning D.W."/>
            <person name="Caddick M."/>
            <person name="Hynes M."/>
            <person name="Paoletti M."/>
            <person name="Fischer R."/>
            <person name="Miller B."/>
            <person name="Dyer P."/>
            <person name="Sachs M.S."/>
            <person name="Osmani S.A."/>
            <person name="Birren B.W."/>
        </authorList>
    </citation>
    <scope>NUCLEOTIDE SEQUENCE [LARGE SCALE GENOMIC DNA]</scope>
    <source>
        <strain evidence="2">FGSC A4 / ATCC 38163 / CBS 112.46 / NRRL 194 / M139</strain>
    </source>
</reference>
<evidence type="ECO:0000313" key="1">
    <source>
        <dbReference type="EMBL" id="CBF78917.1"/>
    </source>
</evidence>